<evidence type="ECO:0000256" key="1">
    <source>
        <dbReference type="SAM" id="Coils"/>
    </source>
</evidence>
<keyword evidence="4" id="KW-1185">Reference proteome</keyword>
<name>A0A1J4J2S2_9EUKA</name>
<sequence length="241" mass="27977">MSILAPLPLKDIQNSSATTRSQTSFSPRSTLSPRSPRNPNISLLRAEMTLNRQEALNLKDENEKIEKEINLLVKQSHSFKHKIKKEEERRRKKMKEEESKLKIKISTLEDQLKLETNIIKAEKDNKRHDLLRPTTNKINEIKDSNYSLSSYLNEKKENLVKFMDDSHHSIRNMILGQDTTSDDYKIRNLEQILEKAFNAMPTGQILDSFPVKKSCQIDGLISVEFPEDPSTENENYIDNYS</sequence>
<dbReference type="Proteomes" id="UP000179807">
    <property type="component" value="Unassembled WGS sequence"/>
</dbReference>
<feature type="coiled-coil region" evidence="1">
    <location>
        <begin position="48"/>
        <end position="125"/>
    </location>
</feature>
<proteinExistence type="predicted"/>
<dbReference type="VEuPathDB" id="TrichDB:TRFO_11529"/>
<organism evidence="3 4">
    <name type="scientific">Tritrichomonas foetus</name>
    <dbReference type="NCBI Taxonomy" id="1144522"/>
    <lineage>
        <taxon>Eukaryota</taxon>
        <taxon>Metamonada</taxon>
        <taxon>Parabasalia</taxon>
        <taxon>Tritrichomonadida</taxon>
        <taxon>Tritrichomonadidae</taxon>
        <taxon>Tritrichomonas</taxon>
    </lineage>
</organism>
<gene>
    <name evidence="3" type="ORF">TRFO_11529</name>
</gene>
<dbReference type="RefSeq" id="XP_068346889.1">
    <property type="nucleotide sequence ID" value="XM_068496089.1"/>
</dbReference>
<feature type="compositionally biased region" description="Low complexity" evidence="2">
    <location>
        <begin position="24"/>
        <end position="37"/>
    </location>
</feature>
<accession>A0A1J4J2S2</accession>
<dbReference type="EMBL" id="MLAK01001371">
    <property type="protein sequence ID" value="OHS93752.1"/>
    <property type="molecule type" value="Genomic_DNA"/>
</dbReference>
<evidence type="ECO:0000313" key="3">
    <source>
        <dbReference type="EMBL" id="OHS93752.1"/>
    </source>
</evidence>
<evidence type="ECO:0000256" key="2">
    <source>
        <dbReference type="SAM" id="MobiDB-lite"/>
    </source>
</evidence>
<feature type="compositionally biased region" description="Polar residues" evidence="2">
    <location>
        <begin position="12"/>
        <end position="23"/>
    </location>
</feature>
<reference evidence="3" key="1">
    <citation type="submission" date="2016-10" db="EMBL/GenBank/DDBJ databases">
        <authorList>
            <person name="Benchimol M."/>
            <person name="Almeida L.G."/>
            <person name="Vasconcelos A.T."/>
            <person name="Perreira-Neves A."/>
            <person name="Rosa I.A."/>
            <person name="Tasca T."/>
            <person name="Bogo M.R."/>
            <person name="de Souza W."/>
        </authorList>
    </citation>
    <scope>NUCLEOTIDE SEQUENCE [LARGE SCALE GENOMIC DNA]</scope>
    <source>
        <strain evidence="3">K</strain>
    </source>
</reference>
<protein>
    <submittedName>
        <fullName evidence="3">Uncharacterized protein</fullName>
    </submittedName>
</protein>
<comment type="caution">
    <text evidence="3">The sequence shown here is derived from an EMBL/GenBank/DDBJ whole genome shotgun (WGS) entry which is preliminary data.</text>
</comment>
<dbReference type="AlphaFoldDB" id="A0A1J4J2S2"/>
<feature type="region of interest" description="Disordered" evidence="2">
    <location>
        <begin position="1"/>
        <end position="40"/>
    </location>
</feature>
<dbReference type="GeneID" id="94830793"/>
<evidence type="ECO:0000313" key="4">
    <source>
        <dbReference type="Proteomes" id="UP000179807"/>
    </source>
</evidence>
<keyword evidence="1" id="KW-0175">Coiled coil</keyword>